<comment type="similarity">
    <text evidence="3 9">Belongs to the TFB2 family.</text>
</comment>
<evidence type="ECO:0000259" key="10">
    <source>
        <dbReference type="Pfam" id="PF18307"/>
    </source>
</evidence>
<dbReference type="GO" id="GO:0003690">
    <property type="term" value="F:double-stranded DNA binding"/>
    <property type="evidence" value="ECO:0007669"/>
    <property type="project" value="EnsemblFungi"/>
</dbReference>
<proteinExistence type="inferred from homology"/>
<dbReference type="OMA" id="KGFIIIE"/>
<reference evidence="11 12" key="1">
    <citation type="journal article" date="2016" name="Fungal Biol.">
        <title>The genome of Xylona heveae provides a window into fungal endophytism.</title>
        <authorList>
            <person name="Gazis R."/>
            <person name="Kuo A."/>
            <person name="Riley R."/>
            <person name="LaButti K."/>
            <person name="Lipzen A."/>
            <person name="Lin J."/>
            <person name="Amirebrahimi M."/>
            <person name="Hesse C.N."/>
            <person name="Spatafora J.W."/>
            <person name="Henrissat B."/>
            <person name="Hainaut M."/>
            <person name="Grigoriev I.V."/>
            <person name="Hibbett D.S."/>
        </authorList>
    </citation>
    <scope>NUCLEOTIDE SEQUENCE [LARGE SCALE GENOMIC DNA]</scope>
    <source>
        <strain evidence="11 12">TC161</strain>
    </source>
</reference>
<dbReference type="GO" id="GO:0000112">
    <property type="term" value="C:nucleotide-excision repair factor 3 complex"/>
    <property type="evidence" value="ECO:0007669"/>
    <property type="project" value="EnsemblFungi"/>
</dbReference>
<dbReference type="OrthoDB" id="364513at2759"/>
<keyword evidence="12" id="KW-1185">Reference proteome</keyword>
<dbReference type="PANTHER" id="PTHR13152:SF0">
    <property type="entry name" value="GENERAL TRANSCRIPTION FACTOR IIH SUBUNIT 4"/>
    <property type="match status" value="1"/>
</dbReference>
<dbReference type="InterPro" id="IPR040662">
    <property type="entry name" value="Tfb2_C"/>
</dbReference>
<dbReference type="RefSeq" id="XP_018188326.1">
    <property type="nucleotide sequence ID" value="XM_018329132.1"/>
</dbReference>
<feature type="domain" description="Transcription factor Tfb2 C-terminal" evidence="10">
    <location>
        <begin position="417"/>
        <end position="482"/>
    </location>
</feature>
<evidence type="ECO:0000256" key="1">
    <source>
        <dbReference type="ARBA" id="ARBA00002817"/>
    </source>
</evidence>
<dbReference type="Pfam" id="PF18307">
    <property type="entry name" value="Tfb2_C"/>
    <property type="match status" value="1"/>
</dbReference>
<dbReference type="GeneID" id="28894269"/>
<sequence>MSTSSLRSFEYLESLPGTVFKRLYRQPSTALAIFRRMLPHLAKSFVMALLYHSHPLPVADLEQWVRPDSRRERDQALSLLERLHILSIVLNPNSPRAYALTNPFKQSLRLALTGGGDHQSFGVPCDTPDKHSVDVDFLDDFARAQWEGILHYMVGSTGIGMQGGEEVSQGVKKLLELGGLVEIKGRRVEITQAGFSFLLQEINAQVWTLLIFYLENAESVSDMRRFRTLDPFRSQANISVCQLNMDPVDVLSFLFMLGSLELGQDYSLTTLTPTQVKMLDDLRDFGIVYQRKSSSRRFYPTRLATTLTSDAGALRTVSAGFDNALRAGGDSKGFIVIETNYRIYAYTSSPLQIAVLALFSRLSTRYPNMVAGRISRESIRRAIQTGITSDQIISYLGTHAHPQMRKNVPVLPPTVVDQIRLWQIEGERMKATGGFLFKDFVTAEEYDNLANYADEVGVLVWRSDKRRMFFVTRHEQIAAYLRNRPKKLT</sequence>
<dbReference type="GO" id="GO:0006289">
    <property type="term" value="P:nucleotide-excision repair"/>
    <property type="evidence" value="ECO:0007669"/>
    <property type="project" value="EnsemblFungi"/>
</dbReference>
<name>A0A165GYR4_XYLHT</name>
<protein>
    <recommendedName>
        <fullName evidence="9">RNA polymerase II transcription factor B subunit 2</fullName>
    </recommendedName>
</protein>
<comment type="function">
    <text evidence="1">Component of the general transcription and DNA repair factor IIH (TFIIH) core complex, which is involved in general and transcription-coupled nucleotide excision repair (NER) of damaged DNA and, when complexed to TFIIK, in RNA transcription by RNA polymerase II. In NER, TFIIH acts by opening DNA around the lesion to allow the excision of the damaged oligonucleotide and its replacement by a new DNA fragment. In transcription, TFIIH has an essential role in transcription initiation. When the pre-initiation complex (PIC) has been established, TFIIH is required for promoter opening and promoter escape. Phosphorylation of the C-terminal tail (CTD) of the largest subunit of RNA polymerase II by the kinase module TFIIK controls the initiation of transcription.</text>
</comment>
<accession>A0A165GYR4</accession>
<dbReference type="NCBIfam" id="TIGR00625">
    <property type="entry name" value="tfb2"/>
    <property type="match status" value="1"/>
</dbReference>
<comment type="function">
    <text evidence="9">Component of the general transcription and DNA repair factor IIH (TFIIH) core complex which is involved in general and transcription-coupled nucleotide excision repair (NER) of damaged DNA.</text>
</comment>
<evidence type="ECO:0000256" key="8">
    <source>
        <dbReference type="ARBA" id="ARBA00023242"/>
    </source>
</evidence>
<evidence type="ECO:0000256" key="6">
    <source>
        <dbReference type="ARBA" id="ARBA00023163"/>
    </source>
</evidence>
<dbReference type="GO" id="GO:0000439">
    <property type="term" value="C:transcription factor TFIIH core complex"/>
    <property type="evidence" value="ECO:0007669"/>
    <property type="project" value="EnsemblFungi"/>
</dbReference>
<keyword evidence="6 9" id="KW-0804">Transcription</keyword>
<dbReference type="Proteomes" id="UP000076632">
    <property type="component" value="Unassembled WGS sequence"/>
</dbReference>
<gene>
    <name evidence="11" type="ORF">L228DRAFT_135542</name>
</gene>
<evidence type="ECO:0000313" key="11">
    <source>
        <dbReference type="EMBL" id="KZF22771.1"/>
    </source>
</evidence>
<keyword evidence="5 9" id="KW-0805">Transcription regulation</keyword>
<dbReference type="STRING" id="1328760.A0A165GYR4"/>
<evidence type="ECO:0000256" key="9">
    <source>
        <dbReference type="RuleBase" id="RU364024"/>
    </source>
</evidence>
<keyword evidence="7 9" id="KW-0234">DNA repair</keyword>
<keyword evidence="4 9" id="KW-0227">DNA damage</keyword>
<dbReference type="Pfam" id="PF03849">
    <property type="entry name" value="Tfb2"/>
    <property type="match status" value="1"/>
</dbReference>
<dbReference type="GO" id="GO:0016251">
    <property type="term" value="F:RNA polymerase II general transcription initiation factor activity"/>
    <property type="evidence" value="ECO:0007669"/>
    <property type="project" value="EnsemblFungi"/>
</dbReference>
<dbReference type="InterPro" id="IPR004598">
    <property type="entry name" value="TFIIH_p52/Tfb2"/>
</dbReference>
<dbReference type="Gene3D" id="3.30.70.2610">
    <property type="match status" value="1"/>
</dbReference>
<dbReference type="GO" id="GO:0005675">
    <property type="term" value="C:transcription factor TFIIH holo complex"/>
    <property type="evidence" value="ECO:0007669"/>
    <property type="project" value="EnsemblFungi"/>
</dbReference>
<organism evidence="11 12">
    <name type="scientific">Xylona heveae (strain CBS 132557 / TC161)</name>
    <dbReference type="NCBI Taxonomy" id="1328760"/>
    <lineage>
        <taxon>Eukaryota</taxon>
        <taxon>Fungi</taxon>
        <taxon>Dikarya</taxon>
        <taxon>Ascomycota</taxon>
        <taxon>Pezizomycotina</taxon>
        <taxon>Xylonomycetes</taxon>
        <taxon>Xylonales</taxon>
        <taxon>Xylonaceae</taxon>
        <taxon>Xylona</taxon>
    </lineage>
</organism>
<dbReference type="FunFam" id="3.30.70.2610:FF:000001">
    <property type="entry name" value="General transcription factor IIH subunit 4"/>
    <property type="match status" value="1"/>
</dbReference>
<dbReference type="AlphaFoldDB" id="A0A165GYR4"/>
<dbReference type="GO" id="GO:0006367">
    <property type="term" value="P:transcription initiation at RNA polymerase II promoter"/>
    <property type="evidence" value="ECO:0007669"/>
    <property type="project" value="EnsemblFungi"/>
</dbReference>
<evidence type="ECO:0000256" key="5">
    <source>
        <dbReference type="ARBA" id="ARBA00023015"/>
    </source>
</evidence>
<evidence type="ECO:0000256" key="2">
    <source>
        <dbReference type="ARBA" id="ARBA00004123"/>
    </source>
</evidence>
<evidence type="ECO:0000256" key="7">
    <source>
        <dbReference type="ARBA" id="ARBA00023204"/>
    </source>
</evidence>
<comment type="subcellular location">
    <subcellularLocation>
        <location evidence="2 9">Nucleus</location>
    </subcellularLocation>
</comment>
<dbReference type="FunCoup" id="A0A165GYR4">
    <property type="interactions" value="459"/>
</dbReference>
<dbReference type="GO" id="GO:0001671">
    <property type="term" value="F:ATPase activator activity"/>
    <property type="evidence" value="ECO:0007669"/>
    <property type="project" value="InterPro"/>
</dbReference>
<evidence type="ECO:0000256" key="3">
    <source>
        <dbReference type="ARBA" id="ARBA00007132"/>
    </source>
</evidence>
<dbReference type="InParanoid" id="A0A165GYR4"/>
<dbReference type="EMBL" id="KV407458">
    <property type="protein sequence ID" value="KZF22771.1"/>
    <property type="molecule type" value="Genomic_DNA"/>
</dbReference>
<evidence type="ECO:0000256" key="4">
    <source>
        <dbReference type="ARBA" id="ARBA00022763"/>
    </source>
</evidence>
<dbReference type="PANTHER" id="PTHR13152">
    <property type="entry name" value="TFIIH, POLYPEPTIDE 4"/>
    <property type="match status" value="1"/>
</dbReference>
<keyword evidence="8 9" id="KW-0539">Nucleus</keyword>
<evidence type="ECO:0000313" key="12">
    <source>
        <dbReference type="Proteomes" id="UP000076632"/>
    </source>
</evidence>